<dbReference type="Proteomes" id="UP001589716">
    <property type="component" value="Unassembled WGS sequence"/>
</dbReference>
<organism evidence="2 3">
    <name type="scientific">Streptomyces roseoviridis</name>
    <dbReference type="NCBI Taxonomy" id="67361"/>
    <lineage>
        <taxon>Bacteria</taxon>
        <taxon>Bacillati</taxon>
        <taxon>Actinomycetota</taxon>
        <taxon>Actinomycetes</taxon>
        <taxon>Kitasatosporales</taxon>
        <taxon>Streptomycetaceae</taxon>
        <taxon>Streptomyces</taxon>
    </lineage>
</organism>
<dbReference type="Pfam" id="PF01471">
    <property type="entry name" value="PG_binding_1"/>
    <property type="match status" value="2"/>
</dbReference>
<sequence length="147" mass="15257">MRRLADGAYTPPSPGGDWTTVKEGSSGYRVTGLQHLLNAHGAGLDVDGRFGPGTREAVVGFQRSKSLDADGIVGPRTWQALISTVQSGAKGNTVKAVQALLNGHGGKLDVDGDFGAGTRDAVVAFQRSKSLDADGIVGPRTWQALVD</sequence>
<evidence type="ECO:0000313" key="3">
    <source>
        <dbReference type="Proteomes" id="UP001589716"/>
    </source>
</evidence>
<feature type="domain" description="Peptidoglycan binding-like" evidence="1">
    <location>
        <begin position="27"/>
        <end position="81"/>
    </location>
</feature>
<feature type="domain" description="Peptidoglycan binding-like" evidence="1">
    <location>
        <begin position="91"/>
        <end position="145"/>
    </location>
</feature>
<evidence type="ECO:0000313" key="2">
    <source>
        <dbReference type="EMBL" id="MFB9557866.1"/>
    </source>
</evidence>
<protein>
    <submittedName>
        <fullName evidence="2">Peptidoglycan-binding protein</fullName>
    </submittedName>
</protein>
<dbReference type="Gene3D" id="1.10.101.10">
    <property type="entry name" value="PGBD-like superfamily/PGBD"/>
    <property type="match status" value="2"/>
</dbReference>
<dbReference type="InterPro" id="IPR036366">
    <property type="entry name" value="PGBDSf"/>
</dbReference>
<dbReference type="SUPFAM" id="SSF47090">
    <property type="entry name" value="PGBD-like"/>
    <property type="match status" value="2"/>
</dbReference>
<dbReference type="RefSeq" id="WP_345492023.1">
    <property type="nucleotide sequence ID" value="NZ_BAAAWU010000001.1"/>
</dbReference>
<evidence type="ECO:0000259" key="1">
    <source>
        <dbReference type="Pfam" id="PF01471"/>
    </source>
</evidence>
<gene>
    <name evidence="2" type="ORF">ACFFTP_27230</name>
</gene>
<proteinExistence type="predicted"/>
<comment type="caution">
    <text evidence="2">The sequence shown here is derived from an EMBL/GenBank/DDBJ whole genome shotgun (WGS) entry which is preliminary data.</text>
</comment>
<dbReference type="InterPro" id="IPR036365">
    <property type="entry name" value="PGBD-like_sf"/>
</dbReference>
<name>A0ABV5QZ05_9ACTN</name>
<accession>A0ABV5QZ05</accession>
<dbReference type="InterPro" id="IPR002477">
    <property type="entry name" value="Peptidoglycan-bd-like"/>
</dbReference>
<dbReference type="EMBL" id="JBHMCT010000019">
    <property type="protein sequence ID" value="MFB9557866.1"/>
    <property type="molecule type" value="Genomic_DNA"/>
</dbReference>
<keyword evidence="3" id="KW-1185">Reference proteome</keyword>
<reference evidence="2 3" key="1">
    <citation type="submission" date="2024-09" db="EMBL/GenBank/DDBJ databases">
        <authorList>
            <person name="Sun Q."/>
            <person name="Mori K."/>
        </authorList>
    </citation>
    <scope>NUCLEOTIDE SEQUENCE [LARGE SCALE GENOMIC DNA]</scope>
    <source>
        <strain evidence="2 3">JCM 4414</strain>
    </source>
</reference>